<evidence type="ECO:0000313" key="2">
    <source>
        <dbReference type="EMBL" id="EMO9454870.1"/>
    </source>
</evidence>
<feature type="chain" id="PRO_5042592245" evidence="1">
    <location>
        <begin position="24"/>
        <end position="258"/>
    </location>
</feature>
<proteinExistence type="predicted"/>
<dbReference type="Gene3D" id="1.10.3670.10">
    <property type="entry name" value="Putative xylanase like domain"/>
    <property type="match status" value="1"/>
</dbReference>
<dbReference type="SUPFAM" id="SSF54001">
    <property type="entry name" value="Cysteine proteinases"/>
    <property type="match status" value="1"/>
</dbReference>
<evidence type="ECO:0000256" key="1">
    <source>
        <dbReference type="SAM" id="SignalP"/>
    </source>
</evidence>
<accession>A0AAI9MRH8</accession>
<comment type="caution">
    <text evidence="2">The sequence shown here is derived from an EMBL/GenBank/DDBJ whole genome shotgun (WGS) entry which is preliminary data.</text>
</comment>
<dbReference type="InterPro" id="IPR038765">
    <property type="entry name" value="Papain-like_cys_pep_sf"/>
</dbReference>
<dbReference type="RefSeq" id="WP_349418051.1">
    <property type="nucleotide sequence ID" value="NZ_CAXOOS010000001.1"/>
</dbReference>
<dbReference type="AlphaFoldDB" id="A0AAI9MRH8"/>
<sequence>MFRRYRFFAITAFLFLLYTSTSAAGAGVSLSHFYQPDGSRKIAPDNMTALTGQFLGVPYRAGQLIGSPGSPEILVADLNALDCFTFLDYTEALKRSPQQRDFRNRLMHIRYKNGEVNYYQRRHFLSDWVSGPLPVAQDITRQLSPDYRVTHKMLNQKKNGSRYIPDIPVTARDIAWLPVSALTPAVLSQLQTGDYIGIYSDRPGLDVSHAGVIIRTPDGLFLRNASSKRNEQRVIDSPLRAYLQNKTGIVVYRSAFAS</sequence>
<dbReference type="EMBL" id="ABKJEP030000001">
    <property type="protein sequence ID" value="EMO9454870.1"/>
    <property type="molecule type" value="Genomic_DNA"/>
</dbReference>
<keyword evidence="1" id="KW-0732">Signal</keyword>
<dbReference type="InterPro" id="IPR010846">
    <property type="entry name" value="AmiA-like"/>
</dbReference>
<organism evidence="2">
    <name type="scientific">Morganella morganii</name>
    <name type="common">Proteus morganii</name>
    <dbReference type="NCBI Taxonomy" id="582"/>
    <lineage>
        <taxon>Bacteria</taxon>
        <taxon>Pseudomonadati</taxon>
        <taxon>Pseudomonadota</taxon>
        <taxon>Gammaproteobacteria</taxon>
        <taxon>Enterobacterales</taxon>
        <taxon>Morganellaceae</taxon>
        <taxon>Morganella</taxon>
    </lineage>
</organism>
<protein>
    <submittedName>
        <fullName evidence="2">DUF1460 domain-containing protein</fullName>
    </submittedName>
</protein>
<gene>
    <name evidence="2" type="ORF">PN925_000182</name>
</gene>
<dbReference type="Pfam" id="PF07313">
    <property type="entry name" value="AmiA-like"/>
    <property type="match status" value="1"/>
</dbReference>
<feature type="signal peptide" evidence="1">
    <location>
        <begin position="1"/>
        <end position="23"/>
    </location>
</feature>
<reference evidence="2" key="1">
    <citation type="submission" date="2024-02" db="EMBL/GenBank/DDBJ databases">
        <authorList>
            <consortium name="Clinical and Environmental Microbiology Branch: Whole genome sequencing antimicrobial resistance pathogens in the healthcare setting"/>
        </authorList>
    </citation>
    <scope>NUCLEOTIDE SEQUENCE</scope>
    <source>
        <strain evidence="2">2023KU-00017</strain>
    </source>
</reference>
<name>A0AAI9MRH8_MORMO</name>
<dbReference type="Gene3D" id="2.30.260.10">
    <property type="entry name" value="putative xylanase like domain"/>
    <property type="match status" value="1"/>
</dbReference>